<comment type="caution">
    <text evidence="1">The sequence shown here is derived from an EMBL/GenBank/DDBJ whole genome shotgun (WGS) entry which is preliminary data.</text>
</comment>
<protein>
    <submittedName>
        <fullName evidence="1">Uncharacterized protein</fullName>
    </submittedName>
</protein>
<name>A0ACB9FJH9_ARCLA</name>
<accession>A0ACB9FJH9</accession>
<reference evidence="1 2" key="2">
    <citation type="journal article" date="2022" name="Mol. Ecol. Resour.">
        <title>The genomes of chicory, endive, great burdock and yacon provide insights into Asteraceae paleo-polyploidization history and plant inulin production.</title>
        <authorList>
            <person name="Fan W."/>
            <person name="Wang S."/>
            <person name="Wang H."/>
            <person name="Wang A."/>
            <person name="Jiang F."/>
            <person name="Liu H."/>
            <person name="Zhao H."/>
            <person name="Xu D."/>
            <person name="Zhang Y."/>
        </authorList>
    </citation>
    <scope>NUCLEOTIDE SEQUENCE [LARGE SCALE GENOMIC DNA]</scope>
    <source>
        <strain evidence="2">cv. Niubang</strain>
    </source>
</reference>
<evidence type="ECO:0000313" key="2">
    <source>
        <dbReference type="Proteomes" id="UP001055879"/>
    </source>
</evidence>
<dbReference type="EMBL" id="CM042047">
    <property type="protein sequence ID" value="KAI3770861.1"/>
    <property type="molecule type" value="Genomic_DNA"/>
</dbReference>
<dbReference type="Proteomes" id="UP001055879">
    <property type="component" value="Linkage Group LG01"/>
</dbReference>
<gene>
    <name evidence="1" type="ORF">L6452_02009</name>
</gene>
<organism evidence="1 2">
    <name type="scientific">Arctium lappa</name>
    <name type="common">Greater burdock</name>
    <name type="synonym">Lappa major</name>
    <dbReference type="NCBI Taxonomy" id="4217"/>
    <lineage>
        <taxon>Eukaryota</taxon>
        <taxon>Viridiplantae</taxon>
        <taxon>Streptophyta</taxon>
        <taxon>Embryophyta</taxon>
        <taxon>Tracheophyta</taxon>
        <taxon>Spermatophyta</taxon>
        <taxon>Magnoliopsida</taxon>
        <taxon>eudicotyledons</taxon>
        <taxon>Gunneridae</taxon>
        <taxon>Pentapetalae</taxon>
        <taxon>asterids</taxon>
        <taxon>campanulids</taxon>
        <taxon>Asterales</taxon>
        <taxon>Asteraceae</taxon>
        <taxon>Carduoideae</taxon>
        <taxon>Cardueae</taxon>
        <taxon>Arctiinae</taxon>
        <taxon>Arctium</taxon>
    </lineage>
</organism>
<keyword evidence="2" id="KW-1185">Reference proteome</keyword>
<reference evidence="2" key="1">
    <citation type="journal article" date="2022" name="Mol. Ecol. Resour.">
        <title>The genomes of chicory, endive, great burdock and yacon provide insights into Asteraceae palaeo-polyploidization history and plant inulin production.</title>
        <authorList>
            <person name="Fan W."/>
            <person name="Wang S."/>
            <person name="Wang H."/>
            <person name="Wang A."/>
            <person name="Jiang F."/>
            <person name="Liu H."/>
            <person name="Zhao H."/>
            <person name="Xu D."/>
            <person name="Zhang Y."/>
        </authorList>
    </citation>
    <scope>NUCLEOTIDE SEQUENCE [LARGE SCALE GENOMIC DNA]</scope>
    <source>
        <strain evidence="2">cv. Niubang</strain>
    </source>
</reference>
<proteinExistence type="predicted"/>
<sequence length="601" mass="68726">MLPEKSVNPSWVFRSTIHWSFRVLVLAVLLGLMILWGIDGLDVSDFHKDFLIKFDGNLVKGLKNFSTTNRPDSTPFVDVSIQFNLTNQQNRDLAGIPQVLPKKPSNDTTNQVRVTGKPLPAPVSLEWVSAELESDYSSNLLARWLAPGGEPCKDSSTEDIFIQGLDNLDHQVDLSAGDIHEYVIQTLDASGKPRCLGGDYFETDLSGDAWKSRPPIKDFGDGRYSFFLQVHPDFVGDYNLTIILLFRHYQGLKFSPERFAFDKVLRVFPITFKKNSNSSLRLPECKKSDYARDVWAGRWTRHGKNDECAISKDGRYRCLQHNYPCKHPWCDGSLGSVESNGWVYSTHCSFKLFDAKAAWRCLNNRWLFFWGDSNHCDTIRNMLNFVLDIEIATVPRLFDMNITNPKNPGQSVRITSVFNGHYNHTGNYQGLNSLYNDAYRDYLKQYFSGDIVPDTLIMNSGLHDGVYWPNLRRFTKGAQDAAAFWAEVLGGVRRRKVVVPEVIYRTTVATGGYARRLVFNPNKMEAFNGVLVDKLRQFGVIDHVVDHFDMTYPWHFDNRCNDGVHYGRAPAKMRWRDGQIGHQYFVDIMLCHVLLNVLCAR</sequence>
<evidence type="ECO:0000313" key="1">
    <source>
        <dbReference type="EMBL" id="KAI3770861.1"/>
    </source>
</evidence>